<dbReference type="SMART" id="SM00382">
    <property type="entry name" value="AAA"/>
    <property type="match status" value="1"/>
</dbReference>
<dbReference type="InterPro" id="IPR025158">
    <property type="entry name" value="Mg_chelat-rel_C"/>
</dbReference>
<keyword evidence="4" id="KW-1185">Reference proteome</keyword>
<dbReference type="Gene3D" id="3.30.230.10">
    <property type="match status" value="1"/>
</dbReference>
<dbReference type="Pfam" id="PF13541">
    <property type="entry name" value="ChlI"/>
    <property type="match status" value="1"/>
</dbReference>
<dbReference type="InterPro" id="IPR014721">
    <property type="entry name" value="Ribsml_uS5_D2-typ_fold_subgr"/>
</dbReference>
<dbReference type="InterPro" id="IPR003593">
    <property type="entry name" value="AAA+_ATPase"/>
</dbReference>
<evidence type="ECO:0000256" key="1">
    <source>
        <dbReference type="ARBA" id="ARBA00006354"/>
    </source>
</evidence>
<evidence type="ECO:0000313" key="4">
    <source>
        <dbReference type="Proteomes" id="UP000430222"/>
    </source>
</evidence>
<reference evidence="3 4" key="1">
    <citation type="submission" date="2019-08" db="EMBL/GenBank/DDBJ databases">
        <title>In-depth cultivation of the pig gut microbiome towards novel bacterial diversity and tailored functional studies.</title>
        <authorList>
            <person name="Wylensek D."/>
            <person name="Hitch T.C.A."/>
            <person name="Clavel T."/>
        </authorList>
    </citation>
    <scope>NUCLEOTIDE SEQUENCE [LARGE SCALE GENOMIC DNA]</scope>
    <source>
        <strain evidence="4">WCA-380-WT-3B3</strain>
    </source>
</reference>
<dbReference type="PANTHER" id="PTHR32039:SF7">
    <property type="entry name" value="COMPETENCE PROTEIN COMM"/>
    <property type="match status" value="1"/>
</dbReference>
<dbReference type="InterPro" id="IPR000523">
    <property type="entry name" value="Mg_chelatse_chII-like_cat_dom"/>
</dbReference>
<evidence type="ECO:0000259" key="2">
    <source>
        <dbReference type="SMART" id="SM00382"/>
    </source>
</evidence>
<dbReference type="EMBL" id="VUNL01000003">
    <property type="protein sequence ID" value="MSV24273.1"/>
    <property type="molecule type" value="Genomic_DNA"/>
</dbReference>
<comment type="similarity">
    <text evidence="1">Belongs to the Mg-chelatase subunits D/I family. ComM subfamily.</text>
</comment>
<dbReference type="Pfam" id="PF13335">
    <property type="entry name" value="Mg_chelatase_C"/>
    <property type="match status" value="1"/>
</dbReference>
<accession>A0A6I2UQ07</accession>
<dbReference type="PANTHER" id="PTHR32039">
    <property type="entry name" value="MAGNESIUM-CHELATASE SUBUNIT CHLI"/>
    <property type="match status" value="1"/>
</dbReference>
<dbReference type="InterPro" id="IPR004482">
    <property type="entry name" value="Mg_chelat-rel"/>
</dbReference>
<dbReference type="RefSeq" id="WP_154620047.1">
    <property type="nucleotide sequence ID" value="NZ_VUNL01000003.1"/>
</dbReference>
<proteinExistence type="inferred from homology"/>
<dbReference type="AlphaFoldDB" id="A0A6I2UQ07"/>
<comment type="caution">
    <text evidence="3">The sequence shown here is derived from an EMBL/GenBank/DDBJ whole genome shotgun (WGS) entry which is preliminary data.</text>
</comment>
<evidence type="ECO:0000313" key="3">
    <source>
        <dbReference type="EMBL" id="MSV24273.1"/>
    </source>
</evidence>
<dbReference type="InterPro" id="IPR045006">
    <property type="entry name" value="CHLI-like"/>
</dbReference>
<dbReference type="GO" id="GO:0005524">
    <property type="term" value="F:ATP binding"/>
    <property type="evidence" value="ECO:0007669"/>
    <property type="project" value="InterPro"/>
</dbReference>
<dbReference type="InterPro" id="IPR020568">
    <property type="entry name" value="Ribosomal_Su5_D2-typ_SF"/>
</dbReference>
<gene>
    <name evidence="3" type="ORF">FYJ78_03530</name>
</gene>
<feature type="domain" description="AAA+ ATPase" evidence="2">
    <location>
        <begin position="211"/>
        <end position="394"/>
    </location>
</feature>
<dbReference type="NCBIfam" id="TIGR00368">
    <property type="entry name" value="YifB family Mg chelatase-like AAA ATPase"/>
    <property type="match status" value="1"/>
</dbReference>
<protein>
    <submittedName>
        <fullName evidence="3">YifB family Mg chelatase-like AAA ATPase</fullName>
    </submittedName>
</protein>
<sequence length="509" mass="55959">MFARTYGAATLGVDGLIIDVEVDASSGLPAFDLVGLPDTAVRESKERVRTAIRNTGLRLRQEKVTVNLAPADIRKDSSGLDLPIAIGLLASYGIVPAERIRKSLFAAELSLEGECRPIRGVLPMAIQAKKEGFADFFVAKDNADEALLVDGLHIYALDDLHQLVCFLRGETELSPAVPAPRSGYNEMLTDDFSDVQGQFQAKRALEIAAAGGHNVLMVGVPGSGKTMLARRVSTILPALSQEEALEVTKIYSIAGLVPRHGGLVTQRPYRSPHHTSSMTAMIGGGTIPRPGEVTLAHHGVLFLDELPEFSKKTLEVLREPLEDRKITVSRIHATLTFPSSFMLIGSMNPCPCGYFGDPDHPCECTPGEIKRYTRRISGPLLDRMDIHIRVQRVKYQEMASEQRAETSAVIRGRVEAAREIQRDRLKEYGLFCNAQMSHAMICWKCQMNQEAKSLLAQVFQRLMLSARSYDRIIKVAQTIADLDGAEQIAGRHIAEAVQLRNDVGRNPDL</sequence>
<dbReference type="Proteomes" id="UP000430222">
    <property type="component" value="Unassembled WGS sequence"/>
</dbReference>
<dbReference type="SUPFAM" id="SSF54211">
    <property type="entry name" value="Ribosomal protein S5 domain 2-like"/>
    <property type="match status" value="1"/>
</dbReference>
<organism evidence="3 4">
    <name type="scientific">Selenomonas montiformis</name>
    <dbReference type="NCBI Taxonomy" id="2652285"/>
    <lineage>
        <taxon>Bacteria</taxon>
        <taxon>Bacillati</taxon>
        <taxon>Bacillota</taxon>
        <taxon>Negativicutes</taxon>
        <taxon>Selenomonadales</taxon>
        <taxon>Selenomonadaceae</taxon>
        <taxon>Selenomonas</taxon>
    </lineage>
</organism>
<dbReference type="InterPro" id="IPR027417">
    <property type="entry name" value="P-loop_NTPase"/>
</dbReference>
<dbReference type="SUPFAM" id="SSF52540">
    <property type="entry name" value="P-loop containing nucleoside triphosphate hydrolases"/>
    <property type="match status" value="1"/>
</dbReference>
<name>A0A6I2UQ07_9FIRM</name>
<dbReference type="Gene3D" id="3.40.50.300">
    <property type="entry name" value="P-loop containing nucleotide triphosphate hydrolases"/>
    <property type="match status" value="1"/>
</dbReference>
<dbReference type="Pfam" id="PF01078">
    <property type="entry name" value="Mg_chelatase"/>
    <property type="match status" value="1"/>
</dbReference>